<organism evidence="1 2">
    <name type="scientific">Hymenobacter nivis</name>
    <dbReference type="NCBI Taxonomy" id="1850093"/>
    <lineage>
        <taxon>Bacteria</taxon>
        <taxon>Pseudomonadati</taxon>
        <taxon>Bacteroidota</taxon>
        <taxon>Cytophagia</taxon>
        <taxon>Cytophagales</taxon>
        <taxon>Hymenobacteraceae</taxon>
        <taxon>Hymenobacter</taxon>
    </lineage>
</organism>
<keyword evidence="2" id="KW-1185">Reference proteome</keyword>
<sequence>MPDRFVICHLNVPDRIAVAPKNNVRIGVFAEQVQVGVKLAHSSCFLVTLGNRAPRILQLFQGIISLRIIGNSLLNLHERRAFS</sequence>
<reference evidence="2" key="1">
    <citation type="submission" date="2018-04" db="EMBL/GenBank/DDBJ databases">
        <title>Complete genome of Antarctic heterotrophic bacterium Hymenobacter nivis.</title>
        <authorList>
            <person name="Terashima M."/>
        </authorList>
    </citation>
    <scope>NUCLEOTIDE SEQUENCE [LARGE SCALE GENOMIC DNA]</scope>
    <source>
        <strain evidence="2">NBRC 111535</strain>
    </source>
</reference>
<dbReference type="AlphaFoldDB" id="A0A2Z3GMA0"/>
<dbReference type="KEGG" id="hnv:DDQ68_08785"/>
<proteinExistence type="predicted"/>
<evidence type="ECO:0000313" key="2">
    <source>
        <dbReference type="Proteomes" id="UP000245999"/>
    </source>
</evidence>
<gene>
    <name evidence="1" type="ORF">DDQ68_08785</name>
</gene>
<dbReference type="Proteomes" id="UP000245999">
    <property type="component" value="Chromosome"/>
</dbReference>
<name>A0A2Z3GMA0_9BACT</name>
<evidence type="ECO:0000313" key="1">
    <source>
        <dbReference type="EMBL" id="AWM32867.1"/>
    </source>
</evidence>
<dbReference type="EMBL" id="CP029145">
    <property type="protein sequence ID" value="AWM32867.1"/>
    <property type="molecule type" value="Genomic_DNA"/>
</dbReference>
<accession>A0A2Z3GMA0</accession>
<protein>
    <submittedName>
        <fullName evidence="1">Uncharacterized protein</fullName>
    </submittedName>
</protein>